<dbReference type="STRING" id="1129794.C427_2399"/>
<keyword evidence="2" id="KW-1185">Reference proteome</keyword>
<dbReference type="RefSeq" id="WP_007636515.1">
    <property type="nucleotide sequence ID" value="NC_020514.1"/>
</dbReference>
<dbReference type="AlphaFoldDB" id="K6ZLK3"/>
<protein>
    <submittedName>
        <fullName evidence="1">Uncharacterized protein</fullName>
    </submittedName>
</protein>
<dbReference type="EMBL" id="CP003837">
    <property type="protein sequence ID" value="AGH44508.1"/>
    <property type="molecule type" value="Genomic_DNA"/>
</dbReference>
<dbReference type="HOGENOM" id="CLU_3101856_0_0_6"/>
<sequence length="51" mass="5701">MNILTPTQLKTIAAEKTLIARLVNINKTKRRRAAEDQAEAKRQAVIDGVQL</sequence>
<organism evidence="1 2">
    <name type="scientific">Paraglaciecola psychrophila 170</name>
    <dbReference type="NCBI Taxonomy" id="1129794"/>
    <lineage>
        <taxon>Bacteria</taxon>
        <taxon>Pseudomonadati</taxon>
        <taxon>Pseudomonadota</taxon>
        <taxon>Gammaproteobacteria</taxon>
        <taxon>Alteromonadales</taxon>
        <taxon>Alteromonadaceae</taxon>
        <taxon>Paraglaciecola</taxon>
    </lineage>
</organism>
<dbReference type="Proteomes" id="UP000011864">
    <property type="component" value="Chromosome"/>
</dbReference>
<dbReference type="PATRIC" id="fig|1129794.4.peg.2379"/>
<dbReference type="KEGG" id="gps:C427_2399"/>
<name>K6ZLK3_9ALTE</name>
<gene>
    <name evidence="1" type="ORF">C427_2399</name>
</gene>
<evidence type="ECO:0000313" key="1">
    <source>
        <dbReference type="EMBL" id="AGH44508.1"/>
    </source>
</evidence>
<accession>K6ZLK3</accession>
<proteinExistence type="predicted"/>
<reference evidence="1 2" key="1">
    <citation type="journal article" date="2013" name="Genome Announc.">
        <title>Complete Genome Sequence of Glaciecola psychrophila Strain 170T.</title>
        <authorList>
            <person name="Yin J."/>
            <person name="Chen J."/>
            <person name="Liu G."/>
            <person name="Yu Y."/>
            <person name="Song L."/>
            <person name="Wang X."/>
            <person name="Qu X."/>
        </authorList>
    </citation>
    <scope>NUCLEOTIDE SEQUENCE [LARGE SCALE GENOMIC DNA]</scope>
    <source>
        <strain evidence="1 2">170</strain>
    </source>
</reference>
<evidence type="ECO:0000313" key="2">
    <source>
        <dbReference type="Proteomes" id="UP000011864"/>
    </source>
</evidence>